<dbReference type="EMBL" id="CP133594">
    <property type="protein sequence ID" value="WMW21052.1"/>
    <property type="molecule type" value="Genomic_DNA"/>
</dbReference>
<dbReference type="KEGG" id="mmav:RE476_06425"/>
<dbReference type="Proteomes" id="UP001183006">
    <property type="component" value="Chromosome"/>
</dbReference>
<dbReference type="InterPro" id="IPR035587">
    <property type="entry name" value="DUS-like_FMN-bd"/>
</dbReference>
<dbReference type="InterPro" id="IPR017671">
    <property type="entry name" value="Methan_mark_9"/>
</dbReference>
<evidence type="ECO:0000259" key="1">
    <source>
        <dbReference type="Pfam" id="PF01207"/>
    </source>
</evidence>
<keyword evidence="3" id="KW-1185">Reference proteome</keyword>
<dbReference type="NCBIfam" id="TIGR03277">
    <property type="entry name" value="methan_mark_9"/>
    <property type="match status" value="1"/>
</dbReference>
<dbReference type="InterPro" id="IPR013785">
    <property type="entry name" value="Aldolase_TIM"/>
</dbReference>
<dbReference type="RefSeq" id="WP_309306831.1">
    <property type="nucleotide sequence ID" value="NZ_CP133594.1"/>
</dbReference>
<sequence>MSDNLFDIKVGELSFKNPIALAPMGGITNSCFANENATDAGLVILGGYNLDAATQKAASEMLARGREEFESNEPLKLIESEIKAVNEGPVVGVNVRSTTIEPLIEAAKIAKHADAILELDAHCRQKEITDIGAGQALLTDLTKLCDWIEHIKETGVVLSVKVRANVVDDIELVQQIESSGADILHLDAMKEGSGADLNLIKNIRDSTRMFLICNNSVTDIDAAQDMFTRGADMVSVARGVLEDSGLISNLVHSISAQQEDMGWYNAPKHVCRGEGDLRGLAFCCLPVKPCPVHNNIKKLGYSAQEFADTKMEFVKGTMLEYGDSTCFGSLAWCCKISKRCYLRDGVLETLGLSDAEYMRLKKELADYIINNAKKPIGTSKN</sequence>
<gene>
    <name evidence="2" type="ORF">RE476_06425</name>
</gene>
<evidence type="ECO:0000313" key="3">
    <source>
        <dbReference type="Proteomes" id="UP001183006"/>
    </source>
</evidence>
<dbReference type="GeneID" id="84229760"/>
<dbReference type="SUPFAM" id="SSF51395">
    <property type="entry name" value="FMN-linked oxidoreductases"/>
    <property type="match status" value="1"/>
</dbReference>
<dbReference type="PANTHER" id="PTHR11082:SF36">
    <property type="entry name" value="DUS-LIKE FMN-BINDING DOMAIN-CONTAINING PROTEIN"/>
    <property type="match status" value="1"/>
</dbReference>
<feature type="domain" description="DUS-like FMN-binding" evidence="1">
    <location>
        <begin position="90"/>
        <end position="261"/>
    </location>
</feature>
<organism evidence="2 3">
    <name type="scientific">Methanolobus mangrovi</name>
    <dbReference type="NCBI Taxonomy" id="3072977"/>
    <lineage>
        <taxon>Archaea</taxon>
        <taxon>Methanobacteriati</taxon>
        <taxon>Methanobacteriota</taxon>
        <taxon>Stenosarchaea group</taxon>
        <taxon>Methanomicrobia</taxon>
        <taxon>Methanosarcinales</taxon>
        <taxon>Methanosarcinaceae</taxon>
        <taxon>Methanolobus</taxon>
    </lineage>
</organism>
<dbReference type="Gene3D" id="3.20.20.70">
    <property type="entry name" value="Aldolase class I"/>
    <property type="match status" value="1"/>
</dbReference>
<dbReference type="AlphaFoldDB" id="A0AA51UF91"/>
<dbReference type="Pfam" id="PF01207">
    <property type="entry name" value="Dus"/>
    <property type="match status" value="1"/>
</dbReference>
<accession>A0AA51UF91</accession>
<name>A0AA51UF91_9EURY</name>
<evidence type="ECO:0000313" key="2">
    <source>
        <dbReference type="EMBL" id="WMW21052.1"/>
    </source>
</evidence>
<reference evidence="2" key="1">
    <citation type="submission" date="2023-08" db="EMBL/GenBank/DDBJ databases">
        <title>Methanolobus mangrovi sp. nov. and Methanolobus sediminis sp. nov, two novel methylotrophic methanogens isolated from mangrove sediments in China.</title>
        <authorList>
            <person name="Zhou J."/>
        </authorList>
    </citation>
    <scope>NUCLEOTIDE SEQUENCE</scope>
    <source>
        <strain evidence="2">FTZ2</strain>
    </source>
</reference>
<dbReference type="PANTHER" id="PTHR11082">
    <property type="entry name" value="TRNA-DIHYDROURIDINE SYNTHASE"/>
    <property type="match status" value="1"/>
</dbReference>
<proteinExistence type="predicted"/>
<protein>
    <submittedName>
        <fullName evidence="2">Methanogenesis marker 9 domain-containing protein</fullName>
    </submittedName>
</protein>